<evidence type="ECO:0000313" key="3">
    <source>
        <dbReference type="Proteomes" id="UP000195521"/>
    </source>
</evidence>
<reference evidence="3" key="1">
    <citation type="submission" date="2017-04" db="EMBL/GenBank/DDBJ databases">
        <title>Plasmodium gonderi genome.</title>
        <authorList>
            <person name="Arisue N."/>
            <person name="Honma H."/>
            <person name="Kawai S."/>
            <person name="Tougan T."/>
            <person name="Tanabe K."/>
            <person name="Horii T."/>
        </authorList>
    </citation>
    <scope>NUCLEOTIDE SEQUENCE [LARGE SCALE GENOMIC DNA]</scope>
    <source>
        <strain evidence="3">ATCC 30045</strain>
    </source>
</reference>
<dbReference type="AlphaFoldDB" id="A0A1Y1JBB3"/>
<gene>
    <name evidence="2" type="ORF">PGO_011260</name>
</gene>
<keyword evidence="3" id="KW-1185">Reference proteome</keyword>
<evidence type="ECO:0000256" key="1">
    <source>
        <dbReference type="SAM" id="MobiDB-lite"/>
    </source>
</evidence>
<feature type="region of interest" description="Disordered" evidence="1">
    <location>
        <begin position="190"/>
        <end position="229"/>
    </location>
</feature>
<dbReference type="Proteomes" id="UP000195521">
    <property type="component" value="Unassembled WGS sequence"/>
</dbReference>
<dbReference type="OrthoDB" id="197967at2759"/>
<dbReference type="InterPro" id="IPR019129">
    <property type="entry name" value="Folate-sensitive_fs_Fra10Ac1"/>
</dbReference>
<evidence type="ECO:0000313" key="2">
    <source>
        <dbReference type="EMBL" id="GAW78978.1"/>
    </source>
</evidence>
<dbReference type="GeneID" id="39745676"/>
<feature type="compositionally biased region" description="Basic and acidic residues" evidence="1">
    <location>
        <begin position="214"/>
        <end position="229"/>
    </location>
</feature>
<comment type="caution">
    <text evidence="2">The sequence shown here is derived from an EMBL/GenBank/DDBJ whole genome shotgun (WGS) entry which is preliminary data.</text>
</comment>
<name>A0A1Y1JBB3_PLAGO</name>
<sequence>MASDSKSYVNLSGYQIPKTVFDDLSPIERHKLMMSLRHLEKTKVENNQEKYLSDYDILKKKYQFVHDVSTENNSLLQKYYKSICNKYVICYLDEYKVKKIGLRWRTEEEIVSGKGHIICSSNECDNTNLNTYEFMFRYSEEGIEKETKVKLRACMDCAYKINYRAIKKYLKKNPKEKVNKEKRKKENCTLGKRQRCDKGHSKSESNKLSSDDNGEGRSKSGSEHGRTRMKNEINISPFYPFSEKRKCCIYHKLVYHVCVCVRNFHSNEQCEINSYHPHKINSHIIYNTQGNIYNFFSKNCWISLS</sequence>
<organism evidence="2 3">
    <name type="scientific">Plasmodium gonderi</name>
    <dbReference type="NCBI Taxonomy" id="77519"/>
    <lineage>
        <taxon>Eukaryota</taxon>
        <taxon>Sar</taxon>
        <taxon>Alveolata</taxon>
        <taxon>Apicomplexa</taxon>
        <taxon>Aconoidasida</taxon>
        <taxon>Haemosporida</taxon>
        <taxon>Plasmodiidae</taxon>
        <taxon>Plasmodium</taxon>
        <taxon>Plasmodium (Plasmodium)</taxon>
    </lineage>
</organism>
<dbReference type="Pfam" id="PF09725">
    <property type="entry name" value="Fra10Ac1"/>
    <property type="match status" value="1"/>
</dbReference>
<protein>
    <recommendedName>
        <fullName evidence="4">Protein FRA10AC1</fullName>
    </recommendedName>
</protein>
<evidence type="ECO:0008006" key="4">
    <source>
        <dbReference type="Google" id="ProtNLM"/>
    </source>
</evidence>
<proteinExistence type="predicted"/>
<dbReference type="RefSeq" id="XP_028541567.1">
    <property type="nucleotide sequence ID" value="XM_028685766.1"/>
</dbReference>
<dbReference type="OMA" id="CPTHTEQ"/>
<accession>A0A1Y1JBB3</accession>
<dbReference type="EMBL" id="BDQF01000001">
    <property type="protein sequence ID" value="GAW78978.1"/>
    <property type="molecule type" value="Genomic_DNA"/>
</dbReference>
<feature type="compositionally biased region" description="Basic and acidic residues" evidence="1">
    <location>
        <begin position="194"/>
        <end position="205"/>
    </location>
</feature>